<accession>X0XEM3</accession>
<dbReference type="EMBL" id="BARS01041116">
    <property type="protein sequence ID" value="GAG41639.1"/>
    <property type="molecule type" value="Genomic_DNA"/>
</dbReference>
<reference evidence="1" key="1">
    <citation type="journal article" date="2014" name="Front. Microbiol.">
        <title>High frequency of phylogenetically diverse reductive dehalogenase-homologous genes in deep subseafloor sedimentary metagenomes.</title>
        <authorList>
            <person name="Kawai M."/>
            <person name="Futagami T."/>
            <person name="Toyoda A."/>
            <person name="Takaki Y."/>
            <person name="Nishi S."/>
            <person name="Hori S."/>
            <person name="Arai W."/>
            <person name="Tsubouchi T."/>
            <person name="Morono Y."/>
            <person name="Uchiyama I."/>
            <person name="Ito T."/>
            <person name="Fujiyama A."/>
            <person name="Inagaki F."/>
            <person name="Takami H."/>
        </authorList>
    </citation>
    <scope>NUCLEOTIDE SEQUENCE</scope>
    <source>
        <strain evidence="1">Expedition CK06-06</strain>
    </source>
</reference>
<evidence type="ECO:0000313" key="1">
    <source>
        <dbReference type="EMBL" id="GAG41639.1"/>
    </source>
</evidence>
<dbReference type="AlphaFoldDB" id="X0XEM3"/>
<name>X0XEM3_9ZZZZ</name>
<proteinExistence type="predicted"/>
<sequence length="32" mass="3854">GKKARERVIKEFQHEIREKKLVEAIRDVTSMK</sequence>
<organism evidence="1">
    <name type="scientific">marine sediment metagenome</name>
    <dbReference type="NCBI Taxonomy" id="412755"/>
    <lineage>
        <taxon>unclassified sequences</taxon>
        <taxon>metagenomes</taxon>
        <taxon>ecological metagenomes</taxon>
    </lineage>
</organism>
<feature type="non-terminal residue" evidence="1">
    <location>
        <position position="1"/>
    </location>
</feature>
<protein>
    <submittedName>
        <fullName evidence="1">Uncharacterized protein</fullName>
    </submittedName>
</protein>
<comment type="caution">
    <text evidence="1">The sequence shown here is derived from an EMBL/GenBank/DDBJ whole genome shotgun (WGS) entry which is preliminary data.</text>
</comment>
<gene>
    <name evidence="1" type="ORF">S01H1_62582</name>
</gene>